<dbReference type="AlphaFoldDB" id="A0A3G9GQJ3"/>
<dbReference type="EMBL" id="AP018823">
    <property type="protein sequence ID" value="BBF87046.1"/>
    <property type="molecule type" value="Genomic_DNA"/>
</dbReference>
<accession>A0A3G9GQJ3</accession>
<evidence type="ECO:0000313" key="1">
    <source>
        <dbReference type="EMBL" id="BBF87046.1"/>
    </source>
</evidence>
<reference evidence="1 2" key="2">
    <citation type="journal article" date="2017" name="Genome Announc.">
        <title>Draft genome sequence of Aquitalea magnusonii strain H3, a plant growth-promoting bacterium of duckweed Lemna minor.</title>
        <authorList>
            <person name="Ishizawa H."/>
            <person name="Kuroda M."/>
            <person name="Ike M."/>
        </authorList>
    </citation>
    <scope>NUCLEOTIDE SEQUENCE [LARGE SCALE GENOMIC DNA]</scope>
    <source>
        <strain evidence="1 2">H3</strain>
    </source>
</reference>
<gene>
    <name evidence="1" type="ORF">DLM_3458</name>
</gene>
<evidence type="ECO:0000313" key="2">
    <source>
        <dbReference type="Proteomes" id="UP000198290"/>
    </source>
</evidence>
<reference evidence="2" key="3">
    <citation type="journal article" date="2017" name="Plant Physiol. Biochem.">
        <title>Differential oxidative and antioxidative response of duckweed Lemna minor toward plant growth promoting/inhibiting bacteria.</title>
        <authorList>
            <person name="Ishizawa H."/>
            <person name="Kuroda M."/>
            <person name="Morikawa M."/>
            <person name="Ike M."/>
        </authorList>
    </citation>
    <scope>NUCLEOTIDE SEQUENCE [LARGE SCALE GENOMIC DNA]</scope>
    <source>
        <strain evidence="2">H3</strain>
    </source>
</reference>
<keyword evidence="2" id="KW-1185">Reference proteome</keyword>
<name>A0A3G9GQJ3_9NEIS</name>
<organism evidence="1 2">
    <name type="scientific">Aquitalea magnusonii</name>
    <dbReference type="NCBI Taxonomy" id="332411"/>
    <lineage>
        <taxon>Bacteria</taxon>
        <taxon>Pseudomonadati</taxon>
        <taxon>Pseudomonadota</taxon>
        <taxon>Betaproteobacteria</taxon>
        <taxon>Neisseriales</taxon>
        <taxon>Chromobacteriaceae</taxon>
        <taxon>Aquitalea</taxon>
    </lineage>
</organism>
<sequence length="40" mass="4430">MFFPRHRSGVSMSRILALPVKPVCESYVSLCNAKYNISAG</sequence>
<proteinExistence type="predicted"/>
<reference evidence="2" key="1">
    <citation type="journal article" date="2017" name="Biotechnol. Biofuels">
        <title>Evaluation of environmental bacterial communities as a factor affecting the growth of duckweed Lemna minor.</title>
        <authorList>
            <person name="Ishizawa H."/>
            <person name="Kuroda M."/>
            <person name="Morikawa M."/>
            <person name="Ike M."/>
        </authorList>
    </citation>
    <scope>NUCLEOTIDE SEQUENCE [LARGE SCALE GENOMIC DNA]</scope>
    <source>
        <strain evidence="2">H3</strain>
    </source>
</reference>
<dbReference type="KEGG" id="amah:DLM_3458"/>
<protein>
    <submittedName>
        <fullName evidence="1">Uncharacterized protein</fullName>
    </submittedName>
</protein>
<dbReference type="Proteomes" id="UP000198290">
    <property type="component" value="Chromosome"/>
</dbReference>